<dbReference type="EMBL" id="LVJN01000020">
    <property type="protein sequence ID" value="OSM02360.1"/>
    <property type="molecule type" value="Genomic_DNA"/>
</dbReference>
<dbReference type="AlphaFoldDB" id="A0A1Y2K2V7"/>
<organism evidence="1 2">
    <name type="scientific">Magnetofaba australis IT-1</name>
    <dbReference type="NCBI Taxonomy" id="1434232"/>
    <lineage>
        <taxon>Bacteria</taxon>
        <taxon>Pseudomonadati</taxon>
        <taxon>Pseudomonadota</taxon>
        <taxon>Magnetococcia</taxon>
        <taxon>Magnetococcales</taxon>
        <taxon>Magnetococcaceae</taxon>
        <taxon>Magnetofaba</taxon>
    </lineage>
</organism>
<dbReference type="InterPro" id="IPR023214">
    <property type="entry name" value="HAD_sf"/>
</dbReference>
<keyword evidence="2" id="KW-1185">Reference proteome</keyword>
<dbReference type="InterPro" id="IPR036412">
    <property type="entry name" value="HAD-like_sf"/>
</dbReference>
<dbReference type="SUPFAM" id="SSF56784">
    <property type="entry name" value="HAD-like"/>
    <property type="match status" value="1"/>
</dbReference>
<gene>
    <name evidence="1" type="ORF">MAIT1_02495</name>
</gene>
<dbReference type="Gene3D" id="3.40.50.1000">
    <property type="entry name" value="HAD superfamily/HAD-like"/>
    <property type="match status" value="1"/>
</dbReference>
<protein>
    <submittedName>
        <fullName evidence="1">Putative HAD family phosphatase</fullName>
    </submittedName>
</protein>
<dbReference type="OrthoDB" id="7498635at2"/>
<dbReference type="Gene3D" id="1.10.150.240">
    <property type="entry name" value="Putative phosphatase, domain 2"/>
    <property type="match status" value="1"/>
</dbReference>
<evidence type="ECO:0000313" key="1">
    <source>
        <dbReference type="EMBL" id="OSM02360.1"/>
    </source>
</evidence>
<name>A0A1Y2K2V7_9PROT</name>
<dbReference type="Proteomes" id="UP000194003">
    <property type="component" value="Unassembled WGS sequence"/>
</dbReference>
<dbReference type="RefSeq" id="WP_085444841.1">
    <property type="nucleotide sequence ID" value="NZ_LVJN01000020.1"/>
</dbReference>
<reference evidence="1 2" key="1">
    <citation type="journal article" date="2016" name="BMC Genomics">
        <title>Combined genomic and structural analyses of a cultured magnetotactic bacterium reveals its niche adaptation to a dynamic environment.</title>
        <authorList>
            <person name="Araujo A.C."/>
            <person name="Morillo V."/>
            <person name="Cypriano J."/>
            <person name="Teixeira L.C."/>
            <person name="Leao P."/>
            <person name="Lyra S."/>
            <person name="Almeida L.G."/>
            <person name="Bazylinski D.A."/>
            <person name="Vasconcellos A.T."/>
            <person name="Abreu F."/>
            <person name="Lins U."/>
        </authorList>
    </citation>
    <scope>NUCLEOTIDE SEQUENCE [LARGE SCALE GENOMIC DNA]</scope>
    <source>
        <strain evidence="1 2">IT-1</strain>
    </source>
</reference>
<evidence type="ECO:0000313" key="2">
    <source>
        <dbReference type="Proteomes" id="UP000194003"/>
    </source>
</evidence>
<proteinExistence type="predicted"/>
<dbReference type="STRING" id="1434232.MAIT1_02495"/>
<sequence>MIFLDFDGVLADSAREVYVCGACTHDPAAAQALRALAQSAAAQRFCRLRYLVDDALDAALLAPLAQEVDADWQPEAIEQRLRAARDALDTEAQARLTERFFQMRAQLRDGDMDAWLALTPAYPFVAMIRAQIHAASERFHIVTTKDGSSVAALLESYDLQPLVPSIADASSYQAHGDKRAVIESIMAARGAQSGLFLDDNRAHLSACEGAAGLDLAQAGWGYVRPGEGGLQMEQAAQMIAQRLT</sequence>
<accession>A0A1Y2K2V7</accession>
<dbReference type="InterPro" id="IPR023198">
    <property type="entry name" value="PGP-like_dom2"/>
</dbReference>
<comment type="caution">
    <text evidence="1">The sequence shown here is derived from an EMBL/GenBank/DDBJ whole genome shotgun (WGS) entry which is preliminary data.</text>
</comment>